<dbReference type="RefSeq" id="XP_028875048.1">
    <property type="nucleotide sequence ID" value="XM_029020604.1"/>
</dbReference>
<gene>
    <name evidence="2" type="ORF">cubi_03590x5</name>
</gene>
<comment type="caution">
    <text evidence="2">The sequence shown here is derived from an EMBL/GenBank/DDBJ whole genome shotgun (WGS) entry which is preliminary data.</text>
</comment>
<feature type="transmembrane region" description="Helical" evidence="1">
    <location>
        <begin position="64"/>
        <end position="84"/>
    </location>
</feature>
<dbReference type="GeneID" id="39980383"/>
<keyword evidence="1" id="KW-1133">Transmembrane helix</keyword>
<evidence type="ECO:0000313" key="2">
    <source>
        <dbReference type="EMBL" id="OII73793.1"/>
    </source>
</evidence>
<dbReference type="EMBL" id="LRBP01000014">
    <property type="protein sequence ID" value="OII73793.1"/>
    <property type="molecule type" value="Genomic_DNA"/>
</dbReference>
<sequence length="249" mass="28348">MKIISLDGFQSYGCVGSGSKNAKRDHFKPISTKFFSLNYAIIVLSVLSLLITIFGSLFKTLIKVYFFLVVNRLICALVISSFIRHIRNFDKSSIKVLLPLHFINQANYLGTSITALSTRIPSILFKPQMNSMNYLSVFSAFCFTSILVMEIINLVYTYDIFFKVERNFIILKSAVNNGDLKLNLCVFIIFGYCLFADCIYLLFSILTYIKYTLFHGYYTEIILSSFSGICIFISVTGLLLGVSIIHYLR</sequence>
<accession>A0A1J4MHS3</accession>
<reference evidence="2 3" key="1">
    <citation type="submission" date="2016-10" db="EMBL/GenBank/DDBJ databases">
        <title>Reductive evolution of mitochondrial metabolism and differential evolution of invasion-related proteins in Cryptosporidium.</title>
        <authorList>
            <person name="Liu S."/>
            <person name="Roellig D.M."/>
            <person name="Guo Y."/>
            <person name="Li N."/>
            <person name="Frace M.A."/>
            <person name="Tang K."/>
            <person name="Zhang L."/>
            <person name="Feng Y."/>
            <person name="Xiao L."/>
        </authorList>
    </citation>
    <scope>NUCLEOTIDE SEQUENCE [LARGE SCALE GENOMIC DNA]</scope>
    <source>
        <strain evidence="2">39726</strain>
    </source>
</reference>
<organism evidence="2 3">
    <name type="scientific">Cryptosporidium ubiquitum</name>
    <dbReference type="NCBI Taxonomy" id="857276"/>
    <lineage>
        <taxon>Eukaryota</taxon>
        <taxon>Sar</taxon>
        <taxon>Alveolata</taxon>
        <taxon>Apicomplexa</taxon>
        <taxon>Conoidasida</taxon>
        <taxon>Coccidia</taxon>
        <taxon>Eucoccidiorida</taxon>
        <taxon>Eimeriorina</taxon>
        <taxon>Cryptosporidiidae</taxon>
        <taxon>Cryptosporidium</taxon>
    </lineage>
</organism>
<feature type="transmembrane region" description="Helical" evidence="1">
    <location>
        <begin position="137"/>
        <end position="161"/>
    </location>
</feature>
<dbReference type="Proteomes" id="UP000186176">
    <property type="component" value="Unassembled WGS sequence"/>
</dbReference>
<name>A0A1J4MHS3_9CRYT</name>
<dbReference type="OrthoDB" id="10256182at2759"/>
<evidence type="ECO:0000256" key="1">
    <source>
        <dbReference type="SAM" id="Phobius"/>
    </source>
</evidence>
<keyword evidence="1" id="KW-0812">Transmembrane</keyword>
<feature type="transmembrane region" description="Helical" evidence="1">
    <location>
        <begin position="182"/>
        <end position="209"/>
    </location>
</feature>
<keyword evidence="1" id="KW-0472">Membrane</keyword>
<proteinExistence type="predicted"/>
<feature type="transmembrane region" description="Helical" evidence="1">
    <location>
        <begin position="37"/>
        <end position="58"/>
    </location>
</feature>
<keyword evidence="3" id="KW-1185">Reference proteome</keyword>
<dbReference type="VEuPathDB" id="CryptoDB:cubi_03590x5"/>
<protein>
    <submittedName>
        <fullName evidence="2">Uncharacterized protein</fullName>
    </submittedName>
</protein>
<evidence type="ECO:0000313" key="3">
    <source>
        <dbReference type="Proteomes" id="UP000186176"/>
    </source>
</evidence>
<feature type="transmembrane region" description="Helical" evidence="1">
    <location>
        <begin position="221"/>
        <end position="248"/>
    </location>
</feature>
<dbReference type="AlphaFoldDB" id="A0A1J4MHS3"/>